<keyword evidence="8" id="KW-1185">Reference proteome</keyword>
<feature type="compositionally biased region" description="Basic residues" evidence="4">
    <location>
        <begin position="297"/>
        <end position="306"/>
    </location>
</feature>
<gene>
    <name evidence="7" type="primary">xerD_2</name>
    <name evidence="7" type="ORF">GCM10010201_36300</name>
</gene>
<dbReference type="InterPro" id="IPR050090">
    <property type="entry name" value="Tyrosine_recombinase_XerCD"/>
</dbReference>
<evidence type="ECO:0000256" key="1">
    <source>
        <dbReference type="ARBA" id="ARBA00023125"/>
    </source>
</evidence>
<evidence type="ECO:0000259" key="5">
    <source>
        <dbReference type="PROSITE" id="PS51898"/>
    </source>
</evidence>
<dbReference type="PROSITE" id="PS51898">
    <property type="entry name" value="TYR_RECOMBINASE"/>
    <property type="match status" value="1"/>
</dbReference>
<comment type="caution">
    <text evidence="7">The sequence shown here is derived from an EMBL/GenBank/DDBJ whole genome shotgun (WGS) entry which is preliminary data.</text>
</comment>
<evidence type="ECO:0000313" key="7">
    <source>
        <dbReference type="EMBL" id="GAA2533696.1"/>
    </source>
</evidence>
<keyword evidence="1 3" id="KW-0238">DNA-binding</keyword>
<keyword evidence="2" id="KW-0233">DNA recombination</keyword>
<dbReference type="SUPFAM" id="SSF56349">
    <property type="entry name" value="DNA breaking-rejoining enzymes"/>
    <property type="match status" value="1"/>
</dbReference>
<feature type="domain" description="Tyr recombinase" evidence="5">
    <location>
        <begin position="102"/>
        <end position="279"/>
    </location>
</feature>
<dbReference type="InterPro" id="IPR013762">
    <property type="entry name" value="Integrase-like_cat_sf"/>
</dbReference>
<evidence type="ECO:0000256" key="2">
    <source>
        <dbReference type="ARBA" id="ARBA00023172"/>
    </source>
</evidence>
<evidence type="ECO:0000313" key="8">
    <source>
        <dbReference type="Proteomes" id="UP001499978"/>
    </source>
</evidence>
<organism evidence="7 8">
    <name type="scientific">Pilimelia columellifera subsp. columellifera</name>
    <dbReference type="NCBI Taxonomy" id="706583"/>
    <lineage>
        <taxon>Bacteria</taxon>
        <taxon>Bacillati</taxon>
        <taxon>Actinomycetota</taxon>
        <taxon>Actinomycetes</taxon>
        <taxon>Micromonosporales</taxon>
        <taxon>Micromonosporaceae</taxon>
        <taxon>Pilimelia</taxon>
    </lineage>
</organism>
<feature type="region of interest" description="Disordered" evidence="4">
    <location>
        <begin position="267"/>
        <end position="306"/>
    </location>
</feature>
<feature type="domain" description="Core-binding (CB)" evidence="6">
    <location>
        <begin position="1"/>
        <end position="80"/>
    </location>
</feature>
<protein>
    <submittedName>
        <fullName evidence="7">Site-specific tyrosine recombinase XerD</fullName>
    </submittedName>
</protein>
<feature type="compositionally biased region" description="Low complexity" evidence="4">
    <location>
        <begin position="270"/>
        <end position="289"/>
    </location>
</feature>
<sequence>MLRAAIAAYLGRYRGTSRAHTESDLGMFLSWCANHDLAPLSVSRADVERYVRWLQEVRCHQPSTVSRRLSVVVGFYRVCVIDAIIDHSPADYVRRPPVPPESPTLGLSHLQFEAMITTARQSANPNDFALVAMLGLLGLRIFEACGANISDLGEEHGHRVLRVHGKGDKIVLVPLPPAVARALDRAIGSRETGPVLRNTHGRRLDRHAATRRLNHLADEAGIRMPRMHPHMLRHTFVTTMLDAGVSLRDVQIAARHADPRTTMRYDRAARTSTVTPTTSSPPTWPPARSHATPLPTRVRRHQDRAA</sequence>
<dbReference type="EMBL" id="BAAARY010000056">
    <property type="protein sequence ID" value="GAA2533696.1"/>
    <property type="molecule type" value="Genomic_DNA"/>
</dbReference>
<dbReference type="Pfam" id="PF00589">
    <property type="entry name" value="Phage_integrase"/>
    <property type="match status" value="1"/>
</dbReference>
<name>A0ABN3NUS6_9ACTN</name>
<dbReference type="Gene3D" id="1.10.443.10">
    <property type="entry name" value="Intergrase catalytic core"/>
    <property type="match status" value="1"/>
</dbReference>
<dbReference type="PANTHER" id="PTHR30349:SF81">
    <property type="entry name" value="TYROSINE RECOMBINASE XERC"/>
    <property type="match status" value="1"/>
</dbReference>
<evidence type="ECO:0000256" key="4">
    <source>
        <dbReference type="SAM" id="MobiDB-lite"/>
    </source>
</evidence>
<dbReference type="InterPro" id="IPR011010">
    <property type="entry name" value="DNA_brk_join_enz"/>
</dbReference>
<proteinExistence type="predicted"/>
<evidence type="ECO:0000256" key="3">
    <source>
        <dbReference type="PROSITE-ProRule" id="PRU01248"/>
    </source>
</evidence>
<dbReference type="InterPro" id="IPR002104">
    <property type="entry name" value="Integrase_catalytic"/>
</dbReference>
<dbReference type="Proteomes" id="UP001499978">
    <property type="component" value="Unassembled WGS sequence"/>
</dbReference>
<evidence type="ECO:0000259" key="6">
    <source>
        <dbReference type="PROSITE" id="PS51900"/>
    </source>
</evidence>
<dbReference type="PANTHER" id="PTHR30349">
    <property type="entry name" value="PHAGE INTEGRASE-RELATED"/>
    <property type="match status" value="1"/>
</dbReference>
<dbReference type="InterPro" id="IPR044068">
    <property type="entry name" value="CB"/>
</dbReference>
<dbReference type="PROSITE" id="PS51900">
    <property type="entry name" value="CB"/>
    <property type="match status" value="1"/>
</dbReference>
<reference evidence="7 8" key="1">
    <citation type="journal article" date="2019" name="Int. J. Syst. Evol. Microbiol.">
        <title>The Global Catalogue of Microorganisms (GCM) 10K type strain sequencing project: providing services to taxonomists for standard genome sequencing and annotation.</title>
        <authorList>
            <consortium name="The Broad Institute Genomics Platform"/>
            <consortium name="The Broad Institute Genome Sequencing Center for Infectious Disease"/>
            <person name="Wu L."/>
            <person name="Ma J."/>
        </authorList>
    </citation>
    <scope>NUCLEOTIDE SEQUENCE [LARGE SCALE GENOMIC DNA]</scope>
    <source>
        <strain evidence="7 8">JCM 3367</strain>
    </source>
</reference>
<dbReference type="InterPro" id="IPR010998">
    <property type="entry name" value="Integrase_recombinase_N"/>
</dbReference>
<accession>A0ABN3NUS6</accession>
<dbReference type="Gene3D" id="1.10.150.130">
    <property type="match status" value="1"/>
</dbReference>